<evidence type="ECO:0000313" key="1">
    <source>
        <dbReference type="EMBL" id="MBT2187631.1"/>
    </source>
</evidence>
<keyword evidence="2" id="KW-1185">Reference proteome</keyword>
<proteinExistence type="predicted"/>
<dbReference type="AlphaFoldDB" id="A0A9X1DCS0"/>
<organism evidence="1 2">
    <name type="scientific">Sphingobium nicotianae</name>
    <dbReference type="NCBI Taxonomy" id="2782607"/>
    <lineage>
        <taxon>Bacteria</taxon>
        <taxon>Pseudomonadati</taxon>
        <taxon>Pseudomonadota</taxon>
        <taxon>Alphaproteobacteria</taxon>
        <taxon>Sphingomonadales</taxon>
        <taxon>Sphingomonadaceae</taxon>
        <taxon>Sphingobium</taxon>
    </lineage>
</organism>
<gene>
    <name evidence="1" type="ORF">KK488_11825</name>
</gene>
<dbReference type="Proteomes" id="UP001138757">
    <property type="component" value="Unassembled WGS sequence"/>
</dbReference>
<evidence type="ECO:0000313" key="2">
    <source>
        <dbReference type="Proteomes" id="UP001138757"/>
    </source>
</evidence>
<accession>A0A9X1DCS0</accession>
<sequence length="119" mass="12604">MLAIGIDPVFSDLSAFPTLTPEIVRAYLDDQIGRIGALGYAVDSCLVDMGATAAEQVEAALRARSYDCIVIGAGLREPPELLLLFETVINLVHSLAPQSRIAFNTTPADTAEAAQRAMG</sequence>
<comment type="caution">
    <text evidence="1">The sequence shown here is derived from an EMBL/GenBank/DDBJ whole genome shotgun (WGS) entry which is preliminary data.</text>
</comment>
<protein>
    <submittedName>
        <fullName evidence="1">Uncharacterized protein</fullName>
    </submittedName>
</protein>
<reference evidence="1" key="1">
    <citation type="submission" date="2021-05" db="EMBL/GenBank/DDBJ databases">
        <title>Genome of Sphingobium sp. strain.</title>
        <authorList>
            <person name="Fan R."/>
        </authorList>
    </citation>
    <scope>NUCLEOTIDE SEQUENCE</scope>
    <source>
        <strain evidence="1">H33</strain>
    </source>
</reference>
<name>A0A9X1DCS0_9SPHN</name>
<dbReference type="EMBL" id="JAHGAW010000007">
    <property type="protein sequence ID" value="MBT2187631.1"/>
    <property type="molecule type" value="Genomic_DNA"/>
</dbReference>